<evidence type="ECO:0000259" key="6">
    <source>
        <dbReference type="PROSITE" id="PS00623"/>
    </source>
</evidence>
<keyword evidence="3 5" id="KW-0285">Flavoprotein</keyword>
<dbReference type="PROSITE" id="PS00623">
    <property type="entry name" value="GMC_OXRED_1"/>
    <property type="match status" value="1"/>
</dbReference>
<dbReference type="PANTHER" id="PTHR11552">
    <property type="entry name" value="GLUCOSE-METHANOL-CHOLINE GMC OXIDOREDUCTASE"/>
    <property type="match status" value="1"/>
</dbReference>
<feature type="domain" description="Glucose-methanol-choline oxidoreductase N-terminal" evidence="6">
    <location>
        <begin position="94"/>
        <end position="117"/>
    </location>
</feature>
<dbReference type="Pfam" id="PF00732">
    <property type="entry name" value="GMC_oxred_N"/>
    <property type="match status" value="1"/>
</dbReference>
<protein>
    <submittedName>
        <fullName evidence="8">Alcohol/sorbose/choline dehydrogenase</fullName>
    </submittedName>
</protein>
<keyword evidence="4 5" id="KW-0274">FAD</keyword>
<dbReference type="Gene3D" id="3.30.560.10">
    <property type="entry name" value="Glucose Oxidase, domain 3"/>
    <property type="match status" value="1"/>
</dbReference>
<comment type="caution">
    <text evidence="8">The sequence shown here is derived from an EMBL/GenBank/DDBJ whole genome shotgun (WGS) entry which is preliminary data.</text>
</comment>
<dbReference type="Proteomes" id="UP000032680">
    <property type="component" value="Unassembled WGS sequence"/>
</dbReference>
<organism evidence="8 9">
    <name type="scientific">Acidisphaera rubrifaciens HS-AP3</name>
    <dbReference type="NCBI Taxonomy" id="1231350"/>
    <lineage>
        <taxon>Bacteria</taxon>
        <taxon>Pseudomonadati</taxon>
        <taxon>Pseudomonadota</taxon>
        <taxon>Alphaproteobacteria</taxon>
        <taxon>Acetobacterales</taxon>
        <taxon>Acetobacteraceae</taxon>
        <taxon>Acidisphaera</taxon>
    </lineage>
</organism>
<evidence type="ECO:0000313" key="8">
    <source>
        <dbReference type="EMBL" id="GAN77191.1"/>
    </source>
</evidence>
<keyword evidence="9" id="KW-1185">Reference proteome</keyword>
<dbReference type="PIRSF" id="PIRSF000137">
    <property type="entry name" value="Alcohol_oxidase"/>
    <property type="match status" value="1"/>
</dbReference>
<reference evidence="8 9" key="1">
    <citation type="submission" date="2012-11" db="EMBL/GenBank/DDBJ databases">
        <title>Whole genome sequence of Acidisphaera rubrifaciens HS-AP3.</title>
        <authorList>
            <person name="Azuma Y."/>
            <person name="Higashiura N."/>
            <person name="Hirakawa H."/>
            <person name="Matsushita K."/>
        </authorList>
    </citation>
    <scope>NUCLEOTIDE SEQUENCE [LARGE SCALE GENOMIC DNA]</scope>
    <source>
        <strain evidence="8 9">HS-AP3</strain>
    </source>
</reference>
<dbReference type="PROSITE" id="PS00624">
    <property type="entry name" value="GMC_OXRED_2"/>
    <property type="match status" value="1"/>
</dbReference>
<evidence type="ECO:0000256" key="5">
    <source>
        <dbReference type="RuleBase" id="RU003968"/>
    </source>
</evidence>
<sequence>MHGGRPQARRIGETRPNMNDTIIVGGGSAGCVLANRLSADPGRRVLLLEAGRAAPLDSDIPANWPMMFNTGVDWGYHTEPQPGCRMRRIFWPRGRMLGGSGSLNAMIYIRGLPSDYDGWAASGCPGWAWDDVLPVFLRSEDNRRLGNGRLHRTGGELVVSDVPFVDPAERLWHAAAQQAGLPPNDDFNGERQEGVGWFQLTVRGGERHGTAKAYLRPALDRPNLTVLTGVTTTRVLIERGRATGVEYLRHGRPEVAHAAAEVVLCAGAIGSPHLLMLSGIGPADALRAAGVDPVHDLPGVGQDLQDHINVPITYALKSRAGIGGMSDAEIGAATQEWLASRTGPMTSCWVAAGGFARSRPEVAEPDLQLYGVISGHRDHARYLAAGPGITLHATLQRPDSRGVLSLRSADPLEHPRIDPRYFVSDADGSDLATLIDGVRLNRRIASQPALSDLIAHEITPSAEAQDDAALAQFVRGHCTTLYHPTSTCRMGSDAGAVVDPALRVRGIDGLRVADASVFPRMVSGNTNAPTIMVAERAATLIAGTA</sequence>
<dbReference type="SUPFAM" id="SSF51905">
    <property type="entry name" value="FAD/NAD(P)-binding domain"/>
    <property type="match status" value="1"/>
</dbReference>
<gene>
    <name evidence="8" type="ORF">Asru_0254_01</name>
</gene>
<dbReference type="InterPro" id="IPR000172">
    <property type="entry name" value="GMC_OxRdtase_N"/>
</dbReference>
<evidence type="ECO:0000259" key="7">
    <source>
        <dbReference type="PROSITE" id="PS00624"/>
    </source>
</evidence>
<dbReference type="GO" id="GO:0050660">
    <property type="term" value="F:flavin adenine dinucleotide binding"/>
    <property type="evidence" value="ECO:0007669"/>
    <property type="project" value="InterPro"/>
</dbReference>
<dbReference type="Pfam" id="PF05199">
    <property type="entry name" value="GMC_oxred_C"/>
    <property type="match status" value="1"/>
</dbReference>
<dbReference type="InterPro" id="IPR036188">
    <property type="entry name" value="FAD/NAD-bd_sf"/>
</dbReference>
<evidence type="ECO:0000313" key="9">
    <source>
        <dbReference type="Proteomes" id="UP000032680"/>
    </source>
</evidence>
<evidence type="ECO:0000256" key="4">
    <source>
        <dbReference type="ARBA" id="ARBA00022827"/>
    </source>
</evidence>
<dbReference type="InterPro" id="IPR012132">
    <property type="entry name" value="GMC_OxRdtase"/>
</dbReference>
<dbReference type="GO" id="GO:0016614">
    <property type="term" value="F:oxidoreductase activity, acting on CH-OH group of donors"/>
    <property type="evidence" value="ECO:0007669"/>
    <property type="project" value="InterPro"/>
</dbReference>
<evidence type="ECO:0000256" key="3">
    <source>
        <dbReference type="ARBA" id="ARBA00022630"/>
    </source>
</evidence>
<dbReference type="Gene3D" id="3.50.50.60">
    <property type="entry name" value="FAD/NAD(P)-binding domain"/>
    <property type="match status" value="1"/>
</dbReference>
<dbReference type="AlphaFoldDB" id="A0A0D6P787"/>
<evidence type="ECO:0000256" key="2">
    <source>
        <dbReference type="ARBA" id="ARBA00010790"/>
    </source>
</evidence>
<feature type="domain" description="Glucose-methanol-choline oxidoreductase N-terminal" evidence="7">
    <location>
        <begin position="267"/>
        <end position="281"/>
    </location>
</feature>
<dbReference type="InterPro" id="IPR007867">
    <property type="entry name" value="GMC_OxRtase_C"/>
</dbReference>
<comment type="similarity">
    <text evidence="2 5">Belongs to the GMC oxidoreductase family.</text>
</comment>
<name>A0A0D6P787_9PROT</name>
<evidence type="ECO:0000256" key="1">
    <source>
        <dbReference type="ARBA" id="ARBA00001974"/>
    </source>
</evidence>
<dbReference type="SUPFAM" id="SSF54373">
    <property type="entry name" value="FAD-linked reductases, C-terminal domain"/>
    <property type="match status" value="1"/>
</dbReference>
<proteinExistence type="inferred from homology"/>
<dbReference type="EMBL" id="BANB01000254">
    <property type="protein sequence ID" value="GAN77191.1"/>
    <property type="molecule type" value="Genomic_DNA"/>
</dbReference>
<dbReference type="PANTHER" id="PTHR11552:SF147">
    <property type="entry name" value="CHOLINE DEHYDROGENASE, MITOCHONDRIAL"/>
    <property type="match status" value="1"/>
</dbReference>
<comment type="cofactor">
    <cofactor evidence="1">
        <name>FAD</name>
        <dbReference type="ChEBI" id="CHEBI:57692"/>
    </cofactor>
</comment>
<accession>A0A0D6P787</accession>
<dbReference type="PROSITE" id="PS51257">
    <property type="entry name" value="PROKAR_LIPOPROTEIN"/>
    <property type="match status" value="1"/>
</dbReference>